<dbReference type="RefSeq" id="WP_140594686.1">
    <property type="nucleotide sequence ID" value="NZ_VFWZ01000004.1"/>
</dbReference>
<dbReference type="PANTHER" id="PTHR43265">
    <property type="entry name" value="ESTERASE ESTD"/>
    <property type="match status" value="1"/>
</dbReference>
<protein>
    <submittedName>
        <fullName evidence="2">Alpha/beta hydrolase</fullName>
    </submittedName>
</protein>
<dbReference type="Proteomes" id="UP000315540">
    <property type="component" value="Unassembled WGS sequence"/>
</dbReference>
<dbReference type="InterPro" id="IPR022742">
    <property type="entry name" value="Hydrolase_4"/>
</dbReference>
<evidence type="ECO:0000259" key="1">
    <source>
        <dbReference type="Pfam" id="PF12146"/>
    </source>
</evidence>
<keyword evidence="2" id="KW-0378">Hydrolase</keyword>
<evidence type="ECO:0000313" key="2">
    <source>
        <dbReference type="EMBL" id="TPN85440.1"/>
    </source>
</evidence>
<gene>
    <name evidence="2" type="ORF">FHK87_15620</name>
</gene>
<dbReference type="Gene3D" id="3.40.50.1820">
    <property type="entry name" value="alpha/beta hydrolase"/>
    <property type="match status" value="1"/>
</dbReference>
<feature type="domain" description="Serine aminopeptidase S33" evidence="1">
    <location>
        <begin position="101"/>
        <end position="300"/>
    </location>
</feature>
<reference evidence="2 3" key="1">
    <citation type="submission" date="2019-06" db="EMBL/GenBank/DDBJ databases">
        <authorList>
            <person name="Meng X."/>
        </authorList>
    </citation>
    <scope>NUCLEOTIDE SEQUENCE [LARGE SCALE GENOMIC DNA]</scope>
    <source>
        <strain evidence="2 3">M625</strain>
    </source>
</reference>
<dbReference type="OrthoDB" id="9809549at2"/>
<dbReference type="AlphaFoldDB" id="A0A504JG10"/>
<accession>A0A504JG10</accession>
<keyword evidence="3" id="KW-1185">Reference proteome</keyword>
<dbReference type="SUPFAM" id="SSF53474">
    <property type="entry name" value="alpha/beta-Hydrolases"/>
    <property type="match status" value="1"/>
</dbReference>
<name>A0A504JG10_9FLAO</name>
<proteinExistence type="predicted"/>
<dbReference type="Pfam" id="PF12146">
    <property type="entry name" value="Hydrolase_4"/>
    <property type="match status" value="1"/>
</dbReference>
<dbReference type="GO" id="GO:0052689">
    <property type="term" value="F:carboxylic ester hydrolase activity"/>
    <property type="evidence" value="ECO:0007669"/>
    <property type="project" value="TreeGrafter"/>
</dbReference>
<organism evidence="2 3">
    <name type="scientific">Aquimarina algicola</name>
    <dbReference type="NCBI Taxonomy" id="2589995"/>
    <lineage>
        <taxon>Bacteria</taxon>
        <taxon>Pseudomonadati</taxon>
        <taxon>Bacteroidota</taxon>
        <taxon>Flavobacteriia</taxon>
        <taxon>Flavobacteriales</taxon>
        <taxon>Flavobacteriaceae</taxon>
        <taxon>Aquimarina</taxon>
    </lineage>
</organism>
<dbReference type="PANTHER" id="PTHR43265:SF1">
    <property type="entry name" value="ESTERASE ESTD"/>
    <property type="match status" value="1"/>
</dbReference>
<comment type="caution">
    <text evidence="2">The sequence shown here is derived from an EMBL/GenBank/DDBJ whole genome shotgun (WGS) entry which is preliminary data.</text>
</comment>
<dbReference type="EMBL" id="VFWZ01000004">
    <property type="protein sequence ID" value="TPN85440.1"/>
    <property type="molecule type" value="Genomic_DNA"/>
</dbReference>
<dbReference type="InterPro" id="IPR029058">
    <property type="entry name" value="AB_hydrolase_fold"/>
</dbReference>
<sequence>MKNIFFVFYLYLKMVSNSLQNFYSSHKKYISFCMLFFTLSLSICSNAQEKEFNSAIVKVNKYIEGSLVTPYSDVNVPLIIFIMDAGAINKDGNDHMSKNDTFKKLAHELARSGIATYRYNKRLFTMDKFGIKEHEISLDHFIEDAESIIEYFSRNKNYKKIFVAGHGQGSLVGMIAAKEKANGFISIAGNAMPIDQVIIEQIAKQAPGLDKSAFVAFKELKEKGRAVSYDPALESIFRYNLQPFMKSWIKYNPTEEIAKLSMPILIIHGEKDIQVELFQAEQLTEAAPQAESLLVPNMNHILKEIKGGRLENHKSYNEPHRKIMPEVITSIVKFVNQ</sequence>
<dbReference type="InterPro" id="IPR053145">
    <property type="entry name" value="AB_hydrolase_Est10"/>
</dbReference>
<evidence type="ECO:0000313" key="3">
    <source>
        <dbReference type="Proteomes" id="UP000315540"/>
    </source>
</evidence>